<name>A0ABS2MW70_9BACI</name>
<evidence type="ECO:0000256" key="3">
    <source>
        <dbReference type="ARBA" id="ARBA00022741"/>
    </source>
</evidence>
<reference evidence="9 10" key="1">
    <citation type="submission" date="2021-01" db="EMBL/GenBank/DDBJ databases">
        <title>Genomic Encyclopedia of Type Strains, Phase IV (KMG-IV): sequencing the most valuable type-strain genomes for metagenomic binning, comparative biology and taxonomic classification.</title>
        <authorList>
            <person name="Goeker M."/>
        </authorList>
    </citation>
    <scope>NUCLEOTIDE SEQUENCE [LARGE SCALE GENOMIC DNA]</scope>
    <source>
        <strain evidence="9 10">DSM 23711</strain>
    </source>
</reference>
<keyword evidence="6" id="KW-0119">Carbohydrate metabolism</keyword>
<gene>
    <name evidence="9" type="ORF">JOC48_000622</name>
</gene>
<comment type="similarity">
    <text evidence="1">Belongs to the four-carbon acid sugar kinase family.</text>
</comment>
<evidence type="ECO:0000313" key="9">
    <source>
        <dbReference type="EMBL" id="MBM7570144.1"/>
    </source>
</evidence>
<evidence type="ECO:0000256" key="2">
    <source>
        <dbReference type="ARBA" id="ARBA00022679"/>
    </source>
</evidence>
<evidence type="ECO:0000256" key="6">
    <source>
        <dbReference type="ARBA" id="ARBA00023277"/>
    </source>
</evidence>
<dbReference type="InterPro" id="IPR037051">
    <property type="entry name" value="4-carb_acid_sugar_kinase_N_sf"/>
</dbReference>
<evidence type="ECO:0000256" key="4">
    <source>
        <dbReference type="ARBA" id="ARBA00022777"/>
    </source>
</evidence>
<keyword evidence="2" id="KW-0808">Transferase</keyword>
<dbReference type="RefSeq" id="WP_204497572.1">
    <property type="nucleotide sequence ID" value="NZ_JAFBDR010000002.1"/>
</dbReference>
<dbReference type="Gene3D" id="3.40.980.20">
    <property type="entry name" value="Four-carbon acid sugar kinase, nucleotide binding domain"/>
    <property type="match status" value="1"/>
</dbReference>
<feature type="domain" description="Four-carbon acid sugar kinase N-terminal" evidence="7">
    <location>
        <begin position="5"/>
        <end position="225"/>
    </location>
</feature>
<dbReference type="InterPro" id="IPR010737">
    <property type="entry name" value="4-carb_acid_sugar_kinase_N"/>
</dbReference>
<keyword evidence="10" id="KW-1185">Reference proteome</keyword>
<keyword evidence="5" id="KW-0067">ATP-binding</keyword>
<dbReference type="InterPro" id="IPR042213">
    <property type="entry name" value="NBD_C_sf"/>
</dbReference>
<sequence length="431" mass="47077">MKKLIGIIADDLTGANDSGVQLTEKGMNTSVLFDIPEHTTNLDSGLVIDTNSRALSNQQAKLITKKASLFLKEAGYRYVYKKMDSTLRGHIGTELQALYEVFSPEFVIIAPAFPAYGRTTINGVHYVNGVKLSDTEVSKDPKHPVTESYIPRLIENEIGESVGLLTKEDLTESSIREKLEAYKQENIHYIVCDAESQADLQEMAQHVARISDRIAWAGSAGLAEVLPGVLGMEQKIEERSYTNSAKVMTVCGSLSQVTQSQVKFAAEQQDVTAVQLDPTQMFTENWETIKAQSIEGCVDGLEAGNDIVIYVPSNDQVRKQVKQLGTDLRLSSYEIGERISRCIGEIVAGVTEKNDVVTGLVLTGGDTAKDTARQLGGIGFRLIKQIEAGIPLGTLIGTVKEFKVVTKAGAFGKQESIYHAMQVLKGEQKND</sequence>
<feature type="domain" description="Four-carbon acid sugar kinase nucleotide binding" evidence="8">
    <location>
        <begin position="249"/>
        <end position="416"/>
    </location>
</feature>
<dbReference type="EMBL" id="JAFBDR010000002">
    <property type="protein sequence ID" value="MBM7570144.1"/>
    <property type="molecule type" value="Genomic_DNA"/>
</dbReference>
<organism evidence="9 10">
    <name type="scientific">Aquibacillus albus</name>
    <dbReference type="NCBI Taxonomy" id="1168171"/>
    <lineage>
        <taxon>Bacteria</taxon>
        <taxon>Bacillati</taxon>
        <taxon>Bacillota</taxon>
        <taxon>Bacilli</taxon>
        <taxon>Bacillales</taxon>
        <taxon>Bacillaceae</taxon>
        <taxon>Aquibacillus</taxon>
    </lineage>
</organism>
<dbReference type="Pfam" id="PF07005">
    <property type="entry name" value="SBD_N"/>
    <property type="match status" value="1"/>
</dbReference>
<keyword evidence="3" id="KW-0547">Nucleotide-binding</keyword>
<comment type="caution">
    <text evidence="9">The sequence shown here is derived from an EMBL/GenBank/DDBJ whole genome shotgun (WGS) entry which is preliminary data.</text>
</comment>
<proteinExistence type="inferred from homology"/>
<dbReference type="SUPFAM" id="SSF142764">
    <property type="entry name" value="YgbK-like"/>
    <property type="match status" value="1"/>
</dbReference>
<dbReference type="InterPro" id="IPR031475">
    <property type="entry name" value="NBD_C"/>
</dbReference>
<protein>
    <submittedName>
        <fullName evidence="9">Uncharacterized protein YgbK (DUF1537 family)</fullName>
    </submittedName>
</protein>
<evidence type="ECO:0000259" key="7">
    <source>
        <dbReference type="Pfam" id="PF07005"/>
    </source>
</evidence>
<accession>A0ABS2MW70</accession>
<evidence type="ECO:0000259" key="8">
    <source>
        <dbReference type="Pfam" id="PF17042"/>
    </source>
</evidence>
<dbReference type="Pfam" id="PF17042">
    <property type="entry name" value="NBD_C"/>
    <property type="match status" value="1"/>
</dbReference>
<evidence type="ECO:0000313" key="10">
    <source>
        <dbReference type="Proteomes" id="UP001296943"/>
    </source>
</evidence>
<evidence type="ECO:0000256" key="1">
    <source>
        <dbReference type="ARBA" id="ARBA00005715"/>
    </source>
</evidence>
<keyword evidence="4" id="KW-0418">Kinase</keyword>
<evidence type="ECO:0000256" key="5">
    <source>
        <dbReference type="ARBA" id="ARBA00022840"/>
    </source>
</evidence>
<dbReference type="Gene3D" id="3.40.50.10840">
    <property type="entry name" value="Putative sugar-binding, N-terminal domain"/>
    <property type="match status" value="1"/>
</dbReference>
<dbReference type="Proteomes" id="UP001296943">
    <property type="component" value="Unassembled WGS sequence"/>
</dbReference>